<sequence length="196" mass="21885">MTTCLYLMNIVLGALIFLPHASAFLFPTSNSGCGCNPCTSQPSCPVYPTCPPVQRCPEQVTECCPTCSCKSKERIKRSSNILTNGVYIVDHDVSSVTPWHRNKRSSLDDVVKVDAKCNSEDLRAIIIENIDRVTSVSKRRILAEAERRLGGRYNVICARGDFSYITNTEEFCQQTIGDVTCYVFKQLSDMIRARLS</sequence>
<feature type="signal peptide" evidence="1">
    <location>
        <begin position="1"/>
        <end position="23"/>
    </location>
</feature>
<dbReference type="Proteomes" id="UP000054495">
    <property type="component" value="Unassembled WGS sequence"/>
</dbReference>
<dbReference type="InterPro" id="IPR007284">
    <property type="entry name" value="Ground-like_dom"/>
</dbReference>
<keyword evidence="4" id="KW-1185">Reference proteome</keyword>
<evidence type="ECO:0000313" key="3">
    <source>
        <dbReference type="EMBL" id="EPB74309.1"/>
    </source>
</evidence>
<keyword evidence="1" id="KW-0732">Signal</keyword>
<evidence type="ECO:0000256" key="1">
    <source>
        <dbReference type="SAM" id="SignalP"/>
    </source>
</evidence>
<feature type="domain" description="Ground-like" evidence="2">
    <location>
        <begin position="114"/>
        <end position="184"/>
    </location>
</feature>
<accession>A0A0D6LR26</accession>
<proteinExistence type="predicted"/>
<dbReference type="AlphaFoldDB" id="A0A0D6LR26"/>
<gene>
    <name evidence="3" type="ORF">ANCCEY_06611</name>
</gene>
<feature type="chain" id="PRO_5002307121" evidence="1">
    <location>
        <begin position="24"/>
        <end position="196"/>
    </location>
</feature>
<evidence type="ECO:0000259" key="2">
    <source>
        <dbReference type="Pfam" id="PF04155"/>
    </source>
</evidence>
<evidence type="ECO:0000313" key="4">
    <source>
        <dbReference type="Proteomes" id="UP000054495"/>
    </source>
</evidence>
<dbReference type="Pfam" id="PF04155">
    <property type="entry name" value="Ground-like"/>
    <property type="match status" value="1"/>
</dbReference>
<protein>
    <submittedName>
        <fullName evidence="3">Ground-like domain protein</fullName>
    </submittedName>
</protein>
<reference evidence="3 4" key="1">
    <citation type="submission" date="2013-05" db="EMBL/GenBank/DDBJ databases">
        <title>Draft genome of the parasitic nematode Anyclostoma ceylanicum.</title>
        <authorList>
            <person name="Mitreva M."/>
        </authorList>
    </citation>
    <scope>NUCLEOTIDE SEQUENCE [LARGE SCALE GENOMIC DNA]</scope>
</reference>
<name>A0A0D6LR26_9BILA</name>
<dbReference type="EMBL" id="KE124949">
    <property type="protein sequence ID" value="EPB74309.1"/>
    <property type="molecule type" value="Genomic_DNA"/>
</dbReference>
<organism evidence="3 4">
    <name type="scientific">Ancylostoma ceylanicum</name>
    <dbReference type="NCBI Taxonomy" id="53326"/>
    <lineage>
        <taxon>Eukaryota</taxon>
        <taxon>Metazoa</taxon>
        <taxon>Ecdysozoa</taxon>
        <taxon>Nematoda</taxon>
        <taxon>Chromadorea</taxon>
        <taxon>Rhabditida</taxon>
        <taxon>Rhabditina</taxon>
        <taxon>Rhabditomorpha</taxon>
        <taxon>Strongyloidea</taxon>
        <taxon>Ancylostomatidae</taxon>
        <taxon>Ancylostomatinae</taxon>
        <taxon>Ancylostoma</taxon>
    </lineage>
</organism>